<evidence type="ECO:0000313" key="2">
    <source>
        <dbReference type="Proteomes" id="UP000183567"/>
    </source>
</evidence>
<dbReference type="EMBL" id="LVVM01006248">
    <property type="protein sequence ID" value="OJA08601.1"/>
    <property type="molecule type" value="Genomic_DNA"/>
</dbReference>
<dbReference type="AlphaFoldDB" id="A0A1J8Q4G0"/>
<protein>
    <submittedName>
        <fullName evidence="1">Uncharacterized protein</fullName>
    </submittedName>
</protein>
<dbReference type="Proteomes" id="UP000183567">
    <property type="component" value="Unassembled WGS sequence"/>
</dbReference>
<dbReference type="STRING" id="180088.A0A1J8Q4G0"/>
<reference evidence="1 2" key="1">
    <citation type="submission" date="2016-03" db="EMBL/GenBank/DDBJ databases">
        <title>Comparative genomics of the ectomycorrhizal sister species Rhizopogon vinicolor and Rhizopogon vesiculosus (Basidiomycota: Boletales) reveals a divergence of the mating type B locus.</title>
        <authorList>
            <person name="Mujic A.B."/>
            <person name="Kuo A."/>
            <person name="Tritt A."/>
            <person name="Lipzen A."/>
            <person name="Chen C."/>
            <person name="Johnson J."/>
            <person name="Sharma A."/>
            <person name="Barry K."/>
            <person name="Grigoriev I.V."/>
            <person name="Spatafora J.W."/>
        </authorList>
    </citation>
    <scope>NUCLEOTIDE SEQUENCE [LARGE SCALE GENOMIC DNA]</scope>
    <source>
        <strain evidence="1 2">AM-OR11-056</strain>
    </source>
</reference>
<evidence type="ECO:0000313" key="1">
    <source>
        <dbReference type="EMBL" id="OJA08601.1"/>
    </source>
</evidence>
<keyword evidence="2" id="KW-1185">Reference proteome</keyword>
<organism evidence="1 2">
    <name type="scientific">Rhizopogon vesiculosus</name>
    <dbReference type="NCBI Taxonomy" id="180088"/>
    <lineage>
        <taxon>Eukaryota</taxon>
        <taxon>Fungi</taxon>
        <taxon>Dikarya</taxon>
        <taxon>Basidiomycota</taxon>
        <taxon>Agaricomycotina</taxon>
        <taxon>Agaricomycetes</taxon>
        <taxon>Agaricomycetidae</taxon>
        <taxon>Boletales</taxon>
        <taxon>Suillineae</taxon>
        <taxon>Rhizopogonaceae</taxon>
        <taxon>Rhizopogon</taxon>
    </lineage>
</organism>
<gene>
    <name evidence="1" type="ORF">AZE42_07130</name>
</gene>
<name>A0A1J8Q4G0_9AGAM</name>
<proteinExistence type="predicted"/>
<dbReference type="OrthoDB" id="2671307at2759"/>
<sequence>MVGRSSAIRWILETSTNSEVVGAAAAMIPRLKWPQNLDASTVYARLLDNYAACANKPELSVTYGKATAHLFMQSVKVSPPPMVTYHSMGDRNRFIHDAFMDARSACDCFKAADNEDVRQKHKADARTALRTMLVHGLRYRLSFPDNEKVIWDGDLRWRHSNGLSPSNEVFDWLIDYLVDRVDHSSDYETEGDALLVLSAMHGLGSSAKRRSYVNTLIRCMAPAKPFRVRHAAFRAVANAGEELASITNDSTLQGVDATLLDELSHALLPAIRPNHNVTIQDSRSETPFESLENRCYLRLVFTLAKNDEWCKRLARDGHIEWCISLVDKVLVSTFPLDRFYLAVIFLRIDPSGNKISPNPTTRQKGWTLIKSAWNELGHMVIEDAHIIDALPALVTATRQNLSDTDNVAALAELTKDVYWVLQKLKERQATRGQVDDLVDAALLNVQGLYDELR</sequence>
<accession>A0A1J8Q4G0</accession>
<comment type="caution">
    <text evidence="1">The sequence shown here is derived from an EMBL/GenBank/DDBJ whole genome shotgun (WGS) entry which is preliminary data.</text>
</comment>